<accession>A0A556V4G8</accession>
<feature type="region of interest" description="Disordered" evidence="3">
    <location>
        <begin position="80"/>
        <end position="251"/>
    </location>
</feature>
<comment type="caution">
    <text evidence="4">The sequence shown here is derived from an EMBL/GenBank/DDBJ whole genome shotgun (WGS) entry which is preliminary data.</text>
</comment>
<dbReference type="PANTHER" id="PTHR14571">
    <property type="entry name" value="HISTONE-LYSINE N-METHYLTRANSFERASE SET-26-RELATED"/>
    <property type="match status" value="1"/>
</dbReference>
<protein>
    <submittedName>
        <fullName evidence="4">PHD finger protein 13</fullName>
    </submittedName>
</protein>
<name>A0A556V4G8_BAGYA</name>
<reference evidence="4 5" key="1">
    <citation type="journal article" date="2019" name="Genome Biol. Evol.">
        <title>Whole-Genome Sequencing of the Giant Devil Catfish, Bagarius yarrelli.</title>
        <authorList>
            <person name="Jiang W."/>
            <person name="Lv Y."/>
            <person name="Cheng L."/>
            <person name="Yang K."/>
            <person name="Chao B."/>
            <person name="Wang X."/>
            <person name="Li Y."/>
            <person name="Pan X."/>
            <person name="You X."/>
            <person name="Zhang Y."/>
            <person name="Yang J."/>
            <person name="Li J."/>
            <person name="Zhang X."/>
            <person name="Liu S."/>
            <person name="Sun C."/>
            <person name="Yang J."/>
            <person name="Shi Q."/>
        </authorList>
    </citation>
    <scope>NUCLEOTIDE SEQUENCE [LARGE SCALE GENOMIC DNA]</scope>
    <source>
        <strain evidence="4">JWS20170419001</strain>
        <tissue evidence="4">Muscle</tissue>
    </source>
</reference>
<proteinExistence type="predicted"/>
<dbReference type="EMBL" id="VCAZ01000118">
    <property type="protein sequence ID" value="TSU49985.1"/>
    <property type="molecule type" value="Genomic_DNA"/>
</dbReference>
<dbReference type="PANTHER" id="PTHR14571:SF13">
    <property type="entry name" value="PHD FINGER PROTEIN 13"/>
    <property type="match status" value="1"/>
</dbReference>
<evidence type="ECO:0000313" key="5">
    <source>
        <dbReference type="Proteomes" id="UP000319801"/>
    </source>
</evidence>
<organism evidence="4 5">
    <name type="scientific">Bagarius yarrelli</name>
    <name type="common">Goonch</name>
    <name type="synonym">Bagrus yarrelli</name>
    <dbReference type="NCBI Taxonomy" id="175774"/>
    <lineage>
        <taxon>Eukaryota</taxon>
        <taxon>Metazoa</taxon>
        <taxon>Chordata</taxon>
        <taxon>Craniata</taxon>
        <taxon>Vertebrata</taxon>
        <taxon>Euteleostomi</taxon>
        <taxon>Actinopterygii</taxon>
        <taxon>Neopterygii</taxon>
        <taxon>Teleostei</taxon>
        <taxon>Ostariophysi</taxon>
        <taxon>Siluriformes</taxon>
        <taxon>Sisoridae</taxon>
        <taxon>Sisorinae</taxon>
        <taxon>Bagarius</taxon>
    </lineage>
</organism>
<gene>
    <name evidence="4" type="ORF">Baya_12914</name>
</gene>
<evidence type="ECO:0000256" key="3">
    <source>
        <dbReference type="SAM" id="MobiDB-lite"/>
    </source>
</evidence>
<keyword evidence="2" id="KW-0539">Nucleus</keyword>
<feature type="compositionally biased region" description="Polar residues" evidence="3">
    <location>
        <begin position="206"/>
        <end position="216"/>
    </location>
</feature>
<dbReference type="Proteomes" id="UP000319801">
    <property type="component" value="Unassembled WGS sequence"/>
</dbReference>
<comment type="subcellular location">
    <subcellularLocation>
        <location evidence="1">Nucleus</location>
    </subcellularLocation>
</comment>
<feature type="compositionally biased region" description="Basic and acidic residues" evidence="3">
    <location>
        <begin position="242"/>
        <end position="251"/>
    </location>
</feature>
<evidence type="ECO:0000313" key="4">
    <source>
        <dbReference type="EMBL" id="TSU49985.1"/>
    </source>
</evidence>
<dbReference type="GO" id="GO:0007076">
    <property type="term" value="P:mitotic chromosome condensation"/>
    <property type="evidence" value="ECO:0007669"/>
    <property type="project" value="TreeGrafter"/>
</dbReference>
<dbReference type="GO" id="GO:0003682">
    <property type="term" value="F:chromatin binding"/>
    <property type="evidence" value="ECO:0007669"/>
    <property type="project" value="TreeGrafter"/>
</dbReference>
<evidence type="ECO:0000256" key="2">
    <source>
        <dbReference type="ARBA" id="ARBA00023242"/>
    </source>
</evidence>
<feature type="compositionally biased region" description="Low complexity" evidence="3">
    <location>
        <begin position="81"/>
        <end position="92"/>
    </location>
</feature>
<keyword evidence="5" id="KW-1185">Reference proteome</keyword>
<feature type="compositionally biased region" description="Basic residues" evidence="3">
    <location>
        <begin position="141"/>
        <end position="151"/>
    </location>
</feature>
<evidence type="ECO:0000256" key="1">
    <source>
        <dbReference type="ARBA" id="ARBA00004123"/>
    </source>
</evidence>
<sequence length="330" mass="36579">MDNSDVQTAAFDSQEKVADDVVSALEKLLLLMVVKSRDISQGYSPTCKRKRTVEDFNKFCTFVLAYAGYIPYPQEVALLRSSSSPPNSTGSTADSDGLPSPDQPPHKSRKSFSGFKRPLNDEPEIHKRPKSTSFLLEGRKKADKIKKRKKKLSDISKAENSAPFLPFPSSTQADVSAFGRIVKEEPEEDIRISSPPLYTERPAHPGTSSPHISDSHATAGCKKEPEAEQACWDSPASSGTESRSESKERLALSEGEAVVMKMEGIPGTRTVIRQGKQVVFRDEDGSADDEDIMVDSGKFTFFFFLNKNQMLSIREHAGNLKYHNIIFLQI</sequence>
<dbReference type="AlphaFoldDB" id="A0A556V4G8"/>
<dbReference type="GO" id="GO:0005634">
    <property type="term" value="C:nucleus"/>
    <property type="evidence" value="ECO:0007669"/>
    <property type="project" value="UniProtKB-SubCell"/>
</dbReference>
<dbReference type="OrthoDB" id="79252at2759"/>